<evidence type="ECO:0000256" key="10">
    <source>
        <dbReference type="ARBA" id="ARBA00023027"/>
    </source>
</evidence>
<dbReference type="InterPro" id="IPR006656">
    <property type="entry name" value="Mopterin_OxRdtase"/>
</dbReference>
<dbReference type="AlphaFoldDB" id="A0A6P0HGC0"/>
<dbReference type="Pfam" id="PF22117">
    <property type="entry name" value="Fer4_Nqo3"/>
    <property type="match status" value="1"/>
</dbReference>
<evidence type="ECO:0000256" key="7">
    <source>
        <dbReference type="ARBA" id="ARBA00022967"/>
    </source>
</evidence>
<dbReference type="Gene3D" id="3.40.228.10">
    <property type="entry name" value="Dimethylsulfoxide Reductase, domain 2"/>
    <property type="match status" value="1"/>
</dbReference>
<dbReference type="FunFam" id="3.30.70.20:FF:000016">
    <property type="entry name" value="NADH-quinone oxidoreductase"/>
    <property type="match status" value="1"/>
</dbReference>
<protein>
    <recommendedName>
        <fullName evidence="12">NADH-quinone oxidoreductase</fullName>
        <ecNumber evidence="12">7.1.1.-</ecNumber>
    </recommendedName>
</protein>
<dbReference type="NCBIfam" id="TIGR01973">
    <property type="entry name" value="NuoG"/>
    <property type="match status" value="1"/>
</dbReference>
<dbReference type="CDD" id="cd00207">
    <property type="entry name" value="fer2"/>
    <property type="match status" value="1"/>
</dbReference>
<evidence type="ECO:0000256" key="4">
    <source>
        <dbReference type="ARBA" id="ARBA00022714"/>
    </source>
</evidence>
<dbReference type="InterPro" id="IPR001041">
    <property type="entry name" value="2Fe-2S_ferredoxin-type"/>
</dbReference>
<evidence type="ECO:0000259" key="15">
    <source>
        <dbReference type="PROSITE" id="PS51669"/>
    </source>
</evidence>
<evidence type="ECO:0000256" key="11">
    <source>
        <dbReference type="ARBA" id="ARBA00047712"/>
    </source>
</evidence>
<comment type="function">
    <text evidence="12">NDH-1 shuttles electrons from NADH, via FMN and iron-sulfur (Fe-S) centers, to quinones in the respiratory chain. Couples the redox reaction to proton translocation (for every two electrons transferred, four hydrogen ions are translocated across the cytoplasmic membrane), and thus conserves the redox energy in a proton gradient.</text>
</comment>
<dbReference type="PROSITE" id="PS00641">
    <property type="entry name" value="COMPLEX1_75K_1"/>
    <property type="match status" value="1"/>
</dbReference>
<keyword evidence="8 12" id="KW-0408">Iron</keyword>
<dbReference type="SUPFAM" id="SSF54292">
    <property type="entry name" value="2Fe-2S ferredoxin-like"/>
    <property type="match status" value="1"/>
</dbReference>
<feature type="domain" description="4Fe-4S His(Cys)3-ligated-type" evidence="16">
    <location>
        <begin position="102"/>
        <end position="141"/>
    </location>
</feature>
<evidence type="ECO:0000256" key="13">
    <source>
        <dbReference type="SAM" id="MobiDB-lite"/>
    </source>
</evidence>
<dbReference type="SMART" id="SM00929">
    <property type="entry name" value="NADH-G_4Fe-4S_3"/>
    <property type="match status" value="1"/>
</dbReference>
<dbReference type="InterPro" id="IPR010228">
    <property type="entry name" value="NADH_UbQ_OxRdtase_Gsu"/>
</dbReference>
<dbReference type="PANTHER" id="PTHR43105">
    <property type="entry name" value="RESPIRATORY NITRATE REDUCTASE"/>
    <property type="match status" value="1"/>
</dbReference>
<dbReference type="Pfam" id="PF00384">
    <property type="entry name" value="Molybdopterin"/>
    <property type="match status" value="1"/>
</dbReference>
<evidence type="ECO:0000256" key="12">
    <source>
        <dbReference type="RuleBase" id="RU003525"/>
    </source>
</evidence>
<keyword evidence="17" id="KW-0560">Oxidoreductase</keyword>
<dbReference type="SUPFAM" id="SSF54862">
    <property type="entry name" value="4Fe-4S ferredoxins"/>
    <property type="match status" value="1"/>
</dbReference>
<dbReference type="GO" id="GO:0051539">
    <property type="term" value="F:4 iron, 4 sulfur cluster binding"/>
    <property type="evidence" value="ECO:0007669"/>
    <property type="project" value="UniProtKB-KW"/>
</dbReference>
<keyword evidence="6 12" id="KW-0479">Metal-binding</keyword>
<evidence type="ECO:0000259" key="16">
    <source>
        <dbReference type="PROSITE" id="PS51839"/>
    </source>
</evidence>
<dbReference type="SUPFAM" id="SSF53706">
    <property type="entry name" value="Formate dehydrogenase/DMSO reductase, domains 1-3"/>
    <property type="match status" value="1"/>
</dbReference>
<dbReference type="PROSITE" id="PS51669">
    <property type="entry name" value="4FE4S_MOW_BIS_MGD"/>
    <property type="match status" value="1"/>
</dbReference>
<dbReference type="Pfam" id="PF13510">
    <property type="entry name" value="Fer2_4"/>
    <property type="match status" value="1"/>
</dbReference>
<dbReference type="Gene3D" id="3.30.70.20">
    <property type="match status" value="1"/>
</dbReference>
<dbReference type="InterPro" id="IPR054351">
    <property type="entry name" value="NADH_UbQ_OxRdtase_ferredoxin"/>
</dbReference>
<dbReference type="InterPro" id="IPR006963">
    <property type="entry name" value="Mopterin_OxRdtase_4Fe-4S_dom"/>
</dbReference>
<dbReference type="Proteomes" id="UP000468687">
    <property type="component" value="Unassembled WGS sequence"/>
</dbReference>
<dbReference type="EC" id="7.1.1.-" evidence="12"/>
<evidence type="ECO:0000313" key="17">
    <source>
        <dbReference type="EMBL" id="NEN77683.1"/>
    </source>
</evidence>
<keyword evidence="10 12" id="KW-0520">NAD</keyword>
<dbReference type="FunFam" id="3.10.20.740:FF:000001">
    <property type="entry name" value="NADH-quinone oxidoreductase subunit G"/>
    <property type="match status" value="1"/>
</dbReference>
<evidence type="ECO:0000256" key="6">
    <source>
        <dbReference type="ARBA" id="ARBA00022723"/>
    </source>
</evidence>
<gene>
    <name evidence="17" type="ORF">G3T38_05270</name>
</gene>
<evidence type="ECO:0000259" key="14">
    <source>
        <dbReference type="PROSITE" id="PS51085"/>
    </source>
</evidence>
<dbReference type="EMBL" id="JAAGXA010000003">
    <property type="protein sequence ID" value="NEN77683.1"/>
    <property type="molecule type" value="Genomic_DNA"/>
</dbReference>
<sequence length="828" mass="86561">MTTTPERTPATPGAVDLVTVTIDGVNVAVPKGTLVIRAAEQVGIAIPRFCDHPLLEPVGACRQCLVDVPDAGNGRGLPKPQASCTLEVADGMVVNTQATSGVADKAQQGVMELLLINHPLDCPVCDKGGECPLQNQAMSNGRGDSRFEGVKRTFPKPIHLSPQVLLDRERCIVCQRCTRFAEQIPGDPFIALVERGAQQQIGIAEDAPFLSYFAGNTIQICPVGALTSEAYRFRSRPFDLVSVPSVAEHDACGSAIRVDHRRGKVMRRLAGDDPEVNEEWITDKDRFAFTYATAPDRLTYPQVRDTDGSLRPASWPEALAVAARGLAAARDSAERPGVGVLPGGRVTAEDAYAYATFARVALGTNDVDFRARPLSAEETDFLGSHVVLTGPGGGGVTQADLESARTVVLAGLEPEDEAGAIFLRLRKAVRSARSRTTVLTLAPYLTRGSAKLHARLVPTAPGDEAGALDGLADRAEELAGAPLGPTDVLLVGERLATSPGALSAAVRLAEATGARLAWVPRRAGDRGAIETGCLPTLLPGGRPVADAAARVDAAAAWGVTTLPERPGRDAEQIVAAVAAGELAGLVVGGVDPADLPDPAAFRAALERAEFVVSLELRATEVTAHADVVLPVAAVAEKAGMFVTWEGRPRPFPTVLAGTNRLPDSRVLAGIAEELGRPLGFRTVAEVRDQMEALGAWDGDRAAARPVPARPVPAAASGAAGAGGGRSTDGHRLATWKQLLDLGSLQDGDPALRASMRPAVVRVGTATYEALGRPAQVRVTGSRGAVELPCVHEPTLVDGTVWVPTRSAGRGVLADLAAPGERVHVEVAP</sequence>
<evidence type="ECO:0000256" key="3">
    <source>
        <dbReference type="ARBA" id="ARBA00022485"/>
    </source>
</evidence>
<dbReference type="InterPro" id="IPR036010">
    <property type="entry name" value="2Fe-2S_ferredoxin-like_sf"/>
</dbReference>
<dbReference type="InterPro" id="IPR019574">
    <property type="entry name" value="NADH_UbQ_OxRdtase_Gsu_4Fe4S-bd"/>
</dbReference>
<dbReference type="InterPro" id="IPR050123">
    <property type="entry name" value="Prok_molybdopt-oxidoreductase"/>
</dbReference>
<comment type="cofactor">
    <cofactor evidence="12">
        <name>[2Fe-2S] cluster</name>
        <dbReference type="ChEBI" id="CHEBI:190135"/>
    </cofactor>
    <text evidence="12">Binds 1 [2Fe-2S] cluster per subunit.</text>
</comment>
<evidence type="ECO:0000256" key="1">
    <source>
        <dbReference type="ARBA" id="ARBA00001966"/>
    </source>
</evidence>
<dbReference type="NCBIfam" id="NF005895">
    <property type="entry name" value="PRK07860.1"/>
    <property type="match status" value="1"/>
</dbReference>
<dbReference type="RefSeq" id="WP_163771062.1">
    <property type="nucleotide sequence ID" value="NZ_JAAGXA010000003.1"/>
</dbReference>
<dbReference type="Gene3D" id="3.40.50.740">
    <property type="match status" value="2"/>
</dbReference>
<dbReference type="InterPro" id="IPR000283">
    <property type="entry name" value="NADH_UbQ_OxRdtase_75kDa_su_CS"/>
</dbReference>
<evidence type="ECO:0000256" key="9">
    <source>
        <dbReference type="ARBA" id="ARBA00023014"/>
    </source>
</evidence>
<keyword evidence="9 12" id="KW-0411">Iron-sulfur</keyword>
<comment type="catalytic activity">
    <reaction evidence="11 12">
        <text>a quinone + NADH + 5 H(+)(in) = a quinol + NAD(+) + 4 H(+)(out)</text>
        <dbReference type="Rhea" id="RHEA:57888"/>
        <dbReference type="ChEBI" id="CHEBI:15378"/>
        <dbReference type="ChEBI" id="CHEBI:24646"/>
        <dbReference type="ChEBI" id="CHEBI:57540"/>
        <dbReference type="ChEBI" id="CHEBI:57945"/>
        <dbReference type="ChEBI" id="CHEBI:132124"/>
    </reaction>
</comment>
<feature type="domain" description="2Fe-2S ferredoxin-type" evidence="14">
    <location>
        <begin position="16"/>
        <end position="100"/>
    </location>
</feature>
<dbReference type="PANTHER" id="PTHR43105:SF12">
    <property type="entry name" value="NADH-QUINONE OXIDOREDUCTASE SUBUNIT G"/>
    <property type="match status" value="1"/>
</dbReference>
<dbReference type="GO" id="GO:0042773">
    <property type="term" value="P:ATP synthesis coupled electron transport"/>
    <property type="evidence" value="ECO:0007669"/>
    <property type="project" value="InterPro"/>
</dbReference>
<dbReference type="GO" id="GO:0048038">
    <property type="term" value="F:quinone binding"/>
    <property type="evidence" value="ECO:0007669"/>
    <property type="project" value="UniProtKB-UniRule"/>
</dbReference>
<evidence type="ECO:0000256" key="8">
    <source>
        <dbReference type="ARBA" id="ARBA00023004"/>
    </source>
</evidence>
<comment type="cofactor">
    <cofactor evidence="1 12">
        <name>[4Fe-4S] cluster</name>
        <dbReference type="ChEBI" id="CHEBI:49883"/>
    </cofactor>
</comment>
<accession>A0A6P0HGC0</accession>
<dbReference type="PROSITE" id="PS00643">
    <property type="entry name" value="COMPLEX1_75K_3"/>
    <property type="match status" value="1"/>
</dbReference>
<dbReference type="PROSITE" id="PS51839">
    <property type="entry name" value="4FE4S_HC3"/>
    <property type="match status" value="1"/>
</dbReference>
<evidence type="ECO:0000313" key="18">
    <source>
        <dbReference type="Proteomes" id="UP000468687"/>
    </source>
</evidence>
<dbReference type="Pfam" id="PF10588">
    <property type="entry name" value="NADH-G_4Fe-4S_3"/>
    <property type="match status" value="1"/>
</dbReference>
<dbReference type="PROSITE" id="PS51085">
    <property type="entry name" value="2FE2S_FER_2"/>
    <property type="match status" value="1"/>
</dbReference>
<keyword evidence="5 12" id="KW-0874">Quinone</keyword>
<comment type="similarity">
    <text evidence="2 12">Belongs to the complex I 75 kDa subunit family.</text>
</comment>
<evidence type="ECO:0000256" key="2">
    <source>
        <dbReference type="ARBA" id="ARBA00005404"/>
    </source>
</evidence>
<keyword evidence="3 12" id="KW-0004">4Fe-4S</keyword>
<dbReference type="GO" id="GO:0008137">
    <property type="term" value="F:NADH dehydrogenase (ubiquinone) activity"/>
    <property type="evidence" value="ECO:0007669"/>
    <property type="project" value="UniProtKB-UniRule"/>
</dbReference>
<dbReference type="Gene3D" id="3.10.20.740">
    <property type="match status" value="1"/>
</dbReference>
<keyword evidence="7 12" id="KW-1278">Translocase</keyword>
<dbReference type="GO" id="GO:0016020">
    <property type="term" value="C:membrane"/>
    <property type="evidence" value="ECO:0007669"/>
    <property type="project" value="InterPro"/>
</dbReference>
<dbReference type="PROSITE" id="PS00642">
    <property type="entry name" value="COMPLEX1_75K_2"/>
    <property type="match status" value="1"/>
</dbReference>
<keyword evidence="18" id="KW-1185">Reference proteome</keyword>
<dbReference type="GO" id="GO:0051537">
    <property type="term" value="F:2 iron, 2 sulfur cluster binding"/>
    <property type="evidence" value="ECO:0007669"/>
    <property type="project" value="UniProtKB-UniRule"/>
</dbReference>
<dbReference type="GO" id="GO:0003954">
    <property type="term" value="F:NADH dehydrogenase activity"/>
    <property type="evidence" value="ECO:0007669"/>
    <property type="project" value="TreeGrafter"/>
</dbReference>
<feature type="compositionally biased region" description="Low complexity" evidence="13">
    <location>
        <begin position="703"/>
        <end position="718"/>
    </location>
</feature>
<reference evidence="17 18" key="1">
    <citation type="journal article" date="2014" name="Int. J. Syst. Evol. Microbiol.">
        <title>Nocardioides zeae sp. nov., isolated from the stem of Zea mays.</title>
        <authorList>
            <person name="Glaeser S.P."/>
            <person name="McInroy J.A."/>
            <person name="Busse H.J."/>
            <person name="Kampfer P."/>
        </authorList>
    </citation>
    <scope>NUCLEOTIDE SEQUENCE [LARGE SCALE GENOMIC DNA]</scope>
    <source>
        <strain evidence="17 18">JCM 30728</strain>
    </source>
</reference>
<dbReference type="Pfam" id="PF22151">
    <property type="entry name" value="Fer4_NDSU1"/>
    <property type="match status" value="1"/>
</dbReference>
<organism evidence="17 18">
    <name type="scientific">Nocardioides zeae</name>
    <dbReference type="NCBI Taxonomy" id="1457234"/>
    <lineage>
        <taxon>Bacteria</taxon>
        <taxon>Bacillati</taxon>
        <taxon>Actinomycetota</taxon>
        <taxon>Actinomycetes</taxon>
        <taxon>Propionibacteriales</taxon>
        <taxon>Nocardioidaceae</taxon>
        <taxon>Nocardioides</taxon>
    </lineage>
</organism>
<feature type="region of interest" description="Disordered" evidence="13">
    <location>
        <begin position="701"/>
        <end position="727"/>
    </location>
</feature>
<comment type="caution">
    <text evidence="17">The sequence shown here is derived from an EMBL/GenBank/DDBJ whole genome shotgun (WGS) entry which is preliminary data.</text>
</comment>
<keyword evidence="4 12" id="KW-0001">2Fe-2S</keyword>
<dbReference type="GO" id="GO:0046872">
    <property type="term" value="F:metal ion binding"/>
    <property type="evidence" value="ECO:0007669"/>
    <property type="project" value="UniProtKB-UniRule"/>
</dbReference>
<evidence type="ECO:0000256" key="5">
    <source>
        <dbReference type="ARBA" id="ARBA00022719"/>
    </source>
</evidence>
<name>A0A6P0HGC0_9ACTN</name>
<proteinExistence type="inferred from homology"/>
<feature type="domain" description="4Fe-4S Mo/W bis-MGD-type" evidence="15">
    <location>
        <begin position="240"/>
        <end position="296"/>
    </location>
</feature>